<reference evidence="3 4" key="1">
    <citation type="submission" date="2014-06" db="EMBL/GenBank/DDBJ databases">
        <title>Genome sequence of the intracellular symbiont Blattabacterium cuenoti, strain STAT from the wood feeding cockroach Salganea taiwanensis taiwanensis.</title>
        <authorList>
            <person name="Kinjo Y."/>
            <person name="Ohkuma M."/>
            <person name="Tokuda G."/>
        </authorList>
    </citation>
    <scope>NUCLEOTIDE SEQUENCE [LARGE SCALE GENOMIC DNA]</scope>
    <source>
        <strain evidence="3 4">STAT</strain>
    </source>
</reference>
<accession>A0A224ABM7</accession>
<dbReference type="InterPro" id="IPR042099">
    <property type="entry name" value="ANL_N_sf"/>
</dbReference>
<dbReference type="Gene3D" id="3.40.50.12780">
    <property type="entry name" value="N-terminal domain of ligase-like"/>
    <property type="match status" value="1"/>
</dbReference>
<comment type="similarity">
    <text evidence="1">Belongs to the ATP-dependent AMP-binding enzyme family.</text>
</comment>
<keyword evidence="2 3" id="KW-0436">Ligase</keyword>
<dbReference type="PROSITE" id="PS00455">
    <property type="entry name" value="AMP_BINDING"/>
    <property type="match status" value="1"/>
</dbReference>
<gene>
    <name evidence="3" type="primary">menE</name>
    <name evidence="3" type="ORF">STAT_368</name>
</gene>
<dbReference type="GO" id="GO:0031956">
    <property type="term" value="F:medium-chain fatty acid-CoA ligase activity"/>
    <property type="evidence" value="ECO:0007669"/>
    <property type="project" value="TreeGrafter"/>
</dbReference>
<dbReference type="Proteomes" id="UP000263619">
    <property type="component" value="Chromosome"/>
</dbReference>
<evidence type="ECO:0000256" key="2">
    <source>
        <dbReference type="ARBA" id="ARBA00022598"/>
    </source>
</evidence>
<keyword evidence="4" id="KW-1185">Reference proteome</keyword>
<evidence type="ECO:0000256" key="1">
    <source>
        <dbReference type="ARBA" id="ARBA00006432"/>
    </source>
</evidence>
<dbReference type="Gene3D" id="3.30.300.30">
    <property type="match status" value="1"/>
</dbReference>
<dbReference type="PANTHER" id="PTHR43201">
    <property type="entry name" value="ACYL-COA SYNTHETASE"/>
    <property type="match status" value="1"/>
</dbReference>
<dbReference type="RefSeq" id="WP_119305547.1">
    <property type="nucleotide sequence ID" value="NZ_AP014608.1"/>
</dbReference>
<proteinExistence type="inferred from homology"/>
<dbReference type="EMBL" id="AP014608">
    <property type="protein sequence ID" value="BBA17286.1"/>
    <property type="molecule type" value="Genomic_DNA"/>
</dbReference>
<dbReference type="PANTHER" id="PTHR43201:SF5">
    <property type="entry name" value="MEDIUM-CHAIN ACYL-COA LIGASE ACSF2, MITOCHONDRIAL"/>
    <property type="match status" value="1"/>
</dbReference>
<protein>
    <submittedName>
        <fullName evidence="3">O-succinylbenzoate--CoA ligase</fullName>
    </submittedName>
</protein>
<name>A0A224ABM7_9FLAO</name>
<sequence length="349" mass="40691">MWIDFSSKEKIFSSFILKKQNEKNNNWKKSIFSFLKDWFNNKPIILSLSSGTTGIPKILSLRKEHMYKRAVRTVEFLKLNKKRGIKGLLCLSPDFIASKMFLVRAIIFKWKIYCTPPSSNPLKNIKEYFDITSMVPVQVFFSLKYLKYIKIVLIGGYSISIFLEKKLKNISTICYATYGMTETSGHIAMKKVNGSNRSTFYKSFKDIILSVDDRNCLKIFSTCCMDSFLQTNDIVHMISENTFTWIGRYDNVINSGGIKIIPELIEKEISFFIPYEKRFFISSIPDKILGEKIVLVIEGKPFSLHIPDSIFNGNKKFYKPKNIFFISHFTKNLLSKFRRKEIMKKLLKT</sequence>
<evidence type="ECO:0000313" key="3">
    <source>
        <dbReference type="EMBL" id="BBA17286.1"/>
    </source>
</evidence>
<dbReference type="AlphaFoldDB" id="A0A224ABM7"/>
<evidence type="ECO:0000313" key="4">
    <source>
        <dbReference type="Proteomes" id="UP000263619"/>
    </source>
</evidence>
<dbReference type="InterPro" id="IPR020845">
    <property type="entry name" value="AMP-binding_CS"/>
</dbReference>
<organism evidence="3 4">
    <name type="scientific">Blattabacterium cuenoti STAT</name>
    <dbReference type="NCBI Taxonomy" id="1457030"/>
    <lineage>
        <taxon>Bacteria</taxon>
        <taxon>Pseudomonadati</taxon>
        <taxon>Bacteroidota</taxon>
        <taxon>Flavobacteriia</taxon>
        <taxon>Flavobacteriales</taxon>
        <taxon>Blattabacteriaceae</taxon>
        <taxon>Blattabacterium</taxon>
    </lineage>
</organism>
<dbReference type="GO" id="GO:0006631">
    <property type="term" value="P:fatty acid metabolic process"/>
    <property type="evidence" value="ECO:0007669"/>
    <property type="project" value="TreeGrafter"/>
</dbReference>
<dbReference type="InterPro" id="IPR045851">
    <property type="entry name" value="AMP-bd_C_sf"/>
</dbReference>
<dbReference type="SUPFAM" id="SSF56801">
    <property type="entry name" value="Acetyl-CoA synthetase-like"/>
    <property type="match status" value="1"/>
</dbReference>
<dbReference type="OrthoDB" id="8870348at2"/>